<reference evidence="2" key="1">
    <citation type="submission" date="2020-11" db="EMBL/GenBank/DDBJ databases">
        <title>Sequencing the genomes of 1000 actinobacteria strains.</title>
        <authorList>
            <person name="Klenk H.-P."/>
        </authorList>
    </citation>
    <scope>NUCLEOTIDE SEQUENCE</scope>
    <source>
        <strain evidence="2">DSM 45356</strain>
    </source>
</reference>
<dbReference type="EMBL" id="JADOUF010000001">
    <property type="protein sequence ID" value="MBG6138592.1"/>
    <property type="molecule type" value="Genomic_DNA"/>
</dbReference>
<accession>A0A8J7GKN6</accession>
<sequence>MGERNGSELPKFTINRTWRKTRASVFTASVAAGPLAATPYDLRHAAVSTWLNGGVPSTDVAEWAGHSVEILHKIYAKCLDGGTEILRQRVQAAFGHRPAQNLRTYLA</sequence>
<comment type="caution">
    <text evidence="2">The sequence shown here is derived from an EMBL/GenBank/DDBJ whole genome shotgun (WGS) entry which is preliminary data.</text>
</comment>
<dbReference type="InterPro" id="IPR013762">
    <property type="entry name" value="Integrase-like_cat_sf"/>
</dbReference>
<dbReference type="InterPro" id="IPR011010">
    <property type="entry name" value="DNA_brk_join_enz"/>
</dbReference>
<gene>
    <name evidence="2" type="ORF">IW245_004786</name>
</gene>
<dbReference type="GO" id="GO:0003677">
    <property type="term" value="F:DNA binding"/>
    <property type="evidence" value="ECO:0007669"/>
    <property type="project" value="InterPro"/>
</dbReference>
<dbReference type="SUPFAM" id="SSF56349">
    <property type="entry name" value="DNA breaking-rejoining enzymes"/>
    <property type="match status" value="1"/>
</dbReference>
<protein>
    <submittedName>
        <fullName evidence="2">Integrase</fullName>
    </submittedName>
</protein>
<evidence type="ECO:0000313" key="3">
    <source>
        <dbReference type="Proteomes" id="UP000622552"/>
    </source>
</evidence>
<dbReference type="Gene3D" id="1.10.443.10">
    <property type="entry name" value="Intergrase catalytic core"/>
    <property type="match status" value="1"/>
</dbReference>
<evidence type="ECO:0000256" key="1">
    <source>
        <dbReference type="ARBA" id="ARBA00023172"/>
    </source>
</evidence>
<keyword evidence="3" id="KW-1185">Reference proteome</keyword>
<name>A0A8J7GKN6_9ACTN</name>
<proteinExistence type="predicted"/>
<dbReference type="Proteomes" id="UP000622552">
    <property type="component" value="Unassembled WGS sequence"/>
</dbReference>
<dbReference type="RefSeq" id="WP_197005332.1">
    <property type="nucleotide sequence ID" value="NZ_BONS01000025.1"/>
</dbReference>
<keyword evidence="1" id="KW-0233">DNA recombination</keyword>
<dbReference type="GO" id="GO:0006310">
    <property type="term" value="P:DNA recombination"/>
    <property type="evidence" value="ECO:0007669"/>
    <property type="project" value="UniProtKB-KW"/>
</dbReference>
<organism evidence="2 3">
    <name type="scientific">Longispora fulva</name>
    <dbReference type="NCBI Taxonomy" id="619741"/>
    <lineage>
        <taxon>Bacteria</taxon>
        <taxon>Bacillati</taxon>
        <taxon>Actinomycetota</taxon>
        <taxon>Actinomycetes</taxon>
        <taxon>Micromonosporales</taxon>
        <taxon>Micromonosporaceae</taxon>
        <taxon>Longispora</taxon>
    </lineage>
</organism>
<dbReference type="GO" id="GO:0015074">
    <property type="term" value="P:DNA integration"/>
    <property type="evidence" value="ECO:0007669"/>
    <property type="project" value="InterPro"/>
</dbReference>
<dbReference type="AlphaFoldDB" id="A0A8J7GKN6"/>
<evidence type="ECO:0000313" key="2">
    <source>
        <dbReference type="EMBL" id="MBG6138592.1"/>
    </source>
</evidence>